<dbReference type="EMBL" id="JAIWYP010000004">
    <property type="protein sequence ID" value="KAH3831964.1"/>
    <property type="molecule type" value="Genomic_DNA"/>
</dbReference>
<reference evidence="1" key="1">
    <citation type="journal article" date="2019" name="bioRxiv">
        <title>The Genome of the Zebra Mussel, Dreissena polymorpha: A Resource for Invasive Species Research.</title>
        <authorList>
            <person name="McCartney M.A."/>
            <person name="Auch B."/>
            <person name="Kono T."/>
            <person name="Mallez S."/>
            <person name="Zhang Y."/>
            <person name="Obille A."/>
            <person name="Becker A."/>
            <person name="Abrahante J.E."/>
            <person name="Garbe J."/>
            <person name="Badalamenti J.P."/>
            <person name="Herman A."/>
            <person name="Mangelson H."/>
            <person name="Liachko I."/>
            <person name="Sullivan S."/>
            <person name="Sone E.D."/>
            <person name="Koren S."/>
            <person name="Silverstein K.A.T."/>
            <person name="Beckman K.B."/>
            <person name="Gohl D.M."/>
        </authorList>
    </citation>
    <scope>NUCLEOTIDE SEQUENCE</scope>
    <source>
        <strain evidence="1">Duluth1</strain>
        <tissue evidence="1">Whole animal</tissue>
    </source>
</reference>
<dbReference type="AlphaFoldDB" id="A0A9D4K263"/>
<protein>
    <submittedName>
        <fullName evidence="1">Uncharacterized protein</fullName>
    </submittedName>
</protein>
<evidence type="ECO:0000313" key="2">
    <source>
        <dbReference type="Proteomes" id="UP000828390"/>
    </source>
</evidence>
<keyword evidence="2" id="KW-1185">Reference proteome</keyword>
<evidence type="ECO:0000313" key="1">
    <source>
        <dbReference type="EMBL" id="KAH3831964.1"/>
    </source>
</evidence>
<organism evidence="1 2">
    <name type="scientific">Dreissena polymorpha</name>
    <name type="common">Zebra mussel</name>
    <name type="synonym">Mytilus polymorpha</name>
    <dbReference type="NCBI Taxonomy" id="45954"/>
    <lineage>
        <taxon>Eukaryota</taxon>
        <taxon>Metazoa</taxon>
        <taxon>Spiralia</taxon>
        <taxon>Lophotrochozoa</taxon>
        <taxon>Mollusca</taxon>
        <taxon>Bivalvia</taxon>
        <taxon>Autobranchia</taxon>
        <taxon>Heteroconchia</taxon>
        <taxon>Euheterodonta</taxon>
        <taxon>Imparidentia</taxon>
        <taxon>Neoheterodontei</taxon>
        <taxon>Myida</taxon>
        <taxon>Dreissenoidea</taxon>
        <taxon>Dreissenidae</taxon>
        <taxon>Dreissena</taxon>
    </lineage>
</organism>
<comment type="caution">
    <text evidence="1">The sequence shown here is derived from an EMBL/GenBank/DDBJ whole genome shotgun (WGS) entry which is preliminary data.</text>
</comment>
<reference evidence="1" key="2">
    <citation type="submission" date="2020-11" db="EMBL/GenBank/DDBJ databases">
        <authorList>
            <person name="McCartney M.A."/>
            <person name="Auch B."/>
            <person name="Kono T."/>
            <person name="Mallez S."/>
            <person name="Becker A."/>
            <person name="Gohl D.M."/>
            <person name="Silverstein K.A.T."/>
            <person name="Koren S."/>
            <person name="Bechman K.B."/>
            <person name="Herman A."/>
            <person name="Abrahante J.E."/>
            <person name="Garbe J."/>
        </authorList>
    </citation>
    <scope>NUCLEOTIDE SEQUENCE</scope>
    <source>
        <strain evidence="1">Duluth1</strain>
        <tissue evidence="1">Whole animal</tissue>
    </source>
</reference>
<gene>
    <name evidence="1" type="ORF">DPMN_105237</name>
</gene>
<name>A0A9D4K263_DREPO</name>
<accession>A0A9D4K263</accession>
<sequence>MVFIVEGTLPLGRSSLRSEEAGKFCVTRCKFLERRRVTQSPRKLMRLKQQNTKPD</sequence>
<dbReference type="Proteomes" id="UP000828390">
    <property type="component" value="Unassembled WGS sequence"/>
</dbReference>
<proteinExistence type="predicted"/>